<protein>
    <submittedName>
        <fullName evidence="1">Uncharacterized protein</fullName>
    </submittedName>
</protein>
<name>A0A7Y9ZMU0_9ACTN</name>
<dbReference type="AlphaFoldDB" id="A0A7Y9ZMU0"/>
<proteinExistence type="predicted"/>
<evidence type="ECO:0000313" key="1">
    <source>
        <dbReference type="EMBL" id="NYI47193.1"/>
    </source>
</evidence>
<evidence type="ECO:0000313" key="2">
    <source>
        <dbReference type="Proteomes" id="UP000562045"/>
    </source>
</evidence>
<organism evidence="1 2">
    <name type="scientific">Nocardioides aromaticivorans</name>
    <dbReference type="NCBI Taxonomy" id="200618"/>
    <lineage>
        <taxon>Bacteria</taxon>
        <taxon>Bacillati</taxon>
        <taxon>Actinomycetota</taxon>
        <taxon>Actinomycetes</taxon>
        <taxon>Propionibacteriales</taxon>
        <taxon>Nocardioidaceae</taxon>
        <taxon>Nocardioides</taxon>
    </lineage>
</organism>
<reference evidence="1 2" key="1">
    <citation type="submission" date="2020-07" db="EMBL/GenBank/DDBJ databases">
        <title>Sequencing the genomes of 1000 actinobacteria strains.</title>
        <authorList>
            <person name="Klenk H.-P."/>
        </authorList>
    </citation>
    <scope>NUCLEOTIDE SEQUENCE [LARGE SCALE GENOMIC DNA]</scope>
    <source>
        <strain evidence="1 2">DSM 15131</strain>
    </source>
</reference>
<gene>
    <name evidence="1" type="ORF">BJ993_004273</name>
</gene>
<accession>A0A7Y9ZMU0</accession>
<dbReference type="RefSeq" id="WP_179651124.1">
    <property type="nucleotide sequence ID" value="NZ_JACBZM010000001.1"/>
</dbReference>
<sequence length="57" mass="6085">MTEVPVPAPMPTGIDAVDRVLDLVAGLDSRPLEEHAAVFEEAHAGLRHTLDNPPTSQ</sequence>
<dbReference type="Proteomes" id="UP000562045">
    <property type="component" value="Unassembled WGS sequence"/>
</dbReference>
<dbReference type="EMBL" id="JACBZM010000001">
    <property type="protein sequence ID" value="NYI47193.1"/>
    <property type="molecule type" value="Genomic_DNA"/>
</dbReference>
<comment type="caution">
    <text evidence="1">The sequence shown here is derived from an EMBL/GenBank/DDBJ whole genome shotgun (WGS) entry which is preliminary data.</text>
</comment>